<dbReference type="InterPro" id="IPR036249">
    <property type="entry name" value="Thioredoxin-like_sf"/>
</dbReference>
<dbReference type="InterPro" id="IPR050553">
    <property type="entry name" value="Thioredoxin_ResA/DsbE_sf"/>
</dbReference>
<dbReference type="AlphaFoldDB" id="A0AAW9U1L9"/>
<dbReference type="Proteomes" id="UP000429484">
    <property type="component" value="Unassembled WGS sequence"/>
</dbReference>
<dbReference type="GO" id="GO:0016209">
    <property type="term" value="F:antioxidant activity"/>
    <property type="evidence" value="ECO:0007669"/>
    <property type="project" value="InterPro"/>
</dbReference>
<gene>
    <name evidence="2" type="ORF">GHK53_37570</name>
</gene>
<dbReference type="PROSITE" id="PS51352">
    <property type="entry name" value="THIOREDOXIN_2"/>
    <property type="match status" value="1"/>
</dbReference>
<dbReference type="GO" id="GO:0016491">
    <property type="term" value="F:oxidoreductase activity"/>
    <property type="evidence" value="ECO:0007669"/>
    <property type="project" value="InterPro"/>
</dbReference>
<dbReference type="Pfam" id="PF00578">
    <property type="entry name" value="AhpC-TSA"/>
    <property type="match status" value="1"/>
</dbReference>
<reference evidence="2 3" key="1">
    <citation type="journal article" date="2013" name="Genome Biol.">
        <title>Comparative genomics of the core and accessory genomes of 48 Sinorhizobium strains comprising five genospecies.</title>
        <authorList>
            <person name="Sugawara M."/>
            <person name="Epstein B."/>
            <person name="Badgley B.D."/>
            <person name="Unno T."/>
            <person name="Xu L."/>
            <person name="Reese J."/>
            <person name="Gyaneshwar P."/>
            <person name="Denny R."/>
            <person name="Mudge J."/>
            <person name="Bharti A.K."/>
            <person name="Farmer A.D."/>
            <person name="May G.D."/>
            <person name="Woodward J.E."/>
            <person name="Medigue C."/>
            <person name="Vallenet D."/>
            <person name="Lajus A."/>
            <person name="Rouy Z."/>
            <person name="Martinez-Vaz B."/>
            <person name="Tiffin P."/>
            <person name="Young N.D."/>
            <person name="Sadowsky M.J."/>
        </authorList>
    </citation>
    <scope>NUCLEOTIDE SEQUENCE [LARGE SCALE GENOMIC DNA]</scope>
    <source>
        <strain evidence="2 3">N6B1</strain>
    </source>
</reference>
<dbReference type="SUPFAM" id="SSF52833">
    <property type="entry name" value="Thioredoxin-like"/>
    <property type="match status" value="1"/>
</dbReference>
<comment type="caution">
    <text evidence="2">The sequence shown here is derived from an EMBL/GenBank/DDBJ whole genome shotgun (WGS) entry which is preliminary data.</text>
</comment>
<dbReference type="InterPro" id="IPR013766">
    <property type="entry name" value="Thioredoxin_domain"/>
</dbReference>
<evidence type="ECO:0000313" key="3">
    <source>
        <dbReference type="Proteomes" id="UP000429484"/>
    </source>
</evidence>
<sequence>MILSLESQAPAIKVQNWLRGEALANFQPNYVYVLEFFGTSCRHCVKAMPNLIQLQEKYRARGLEVVGVAASEKAASADEAQANLEAWLTEKSPKSNFRIGLDCTGEMRKLWMTPSFSFHIPTTFVVDRDSRIAFIGLPTDLDEVLPQVLDGTWRTSDQAKAIERERIAKGRENLFRRKFSAAMKMEDWKTALSVIEEGTALLPDSLHLRAAHADTLLHKMRDIQTGLPVLRQLVRDAIDRNDEDWLMQAMNQLFGEFDYTDFPSVERLAMGKELSEHILALTGLKDDARADFYQYVAQYYHASGNKTRAVELLELALKLVDGLPLPDNIKQPVLEDWLQTLADYKGE</sequence>
<protein>
    <submittedName>
        <fullName evidence="2">Redoxin domain-containing protein</fullName>
    </submittedName>
</protein>
<name>A0AAW9U1L9_RHIML</name>
<dbReference type="Gene3D" id="3.40.30.10">
    <property type="entry name" value="Glutaredoxin"/>
    <property type="match status" value="1"/>
</dbReference>
<organism evidence="2 3">
    <name type="scientific">Rhizobium meliloti</name>
    <name type="common">Ensifer meliloti</name>
    <name type="synonym">Sinorhizobium meliloti</name>
    <dbReference type="NCBI Taxonomy" id="382"/>
    <lineage>
        <taxon>Bacteria</taxon>
        <taxon>Pseudomonadati</taxon>
        <taxon>Pseudomonadota</taxon>
        <taxon>Alphaproteobacteria</taxon>
        <taxon>Hyphomicrobiales</taxon>
        <taxon>Rhizobiaceae</taxon>
        <taxon>Sinorhizobium/Ensifer group</taxon>
        <taxon>Sinorhizobium</taxon>
    </lineage>
</organism>
<dbReference type="RefSeq" id="WP_153350304.1">
    <property type="nucleotide sequence ID" value="NZ_WISR01000296.1"/>
</dbReference>
<dbReference type="PANTHER" id="PTHR42852">
    <property type="entry name" value="THIOL:DISULFIDE INTERCHANGE PROTEIN DSBE"/>
    <property type="match status" value="1"/>
</dbReference>
<dbReference type="InterPro" id="IPR000866">
    <property type="entry name" value="AhpC/TSA"/>
</dbReference>
<evidence type="ECO:0000313" key="2">
    <source>
        <dbReference type="EMBL" id="MQW38290.1"/>
    </source>
</evidence>
<feature type="domain" description="Thioredoxin" evidence="1">
    <location>
        <begin position="3"/>
        <end position="154"/>
    </location>
</feature>
<dbReference type="CDD" id="cd02966">
    <property type="entry name" value="TlpA_like_family"/>
    <property type="match status" value="1"/>
</dbReference>
<dbReference type="EMBL" id="WISR01000296">
    <property type="protein sequence ID" value="MQW38290.1"/>
    <property type="molecule type" value="Genomic_DNA"/>
</dbReference>
<dbReference type="PANTHER" id="PTHR42852:SF18">
    <property type="entry name" value="CHROMOSOME UNDETERMINED SCAFFOLD_47, WHOLE GENOME SHOTGUN SEQUENCE"/>
    <property type="match status" value="1"/>
</dbReference>
<evidence type="ECO:0000259" key="1">
    <source>
        <dbReference type="PROSITE" id="PS51352"/>
    </source>
</evidence>
<accession>A0AAW9U1L9</accession>
<proteinExistence type="predicted"/>